<dbReference type="InterPro" id="IPR008407">
    <property type="entry name" value="Brnchd-chn_aa_trnsp_AzlD"/>
</dbReference>
<keyword evidence="1" id="KW-1133">Transmembrane helix</keyword>
<name>A0A7Y9ICI2_9ACTN</name>
<evidence type="ECO:0000256" key="1">
    <source>
        <dbReference type="SAM" id="Phobius"/>
    </source>
</evidence>
<dbReference type="Pfam" id="PF05437">
    <property type="entry name" value="AzlD"/>
    <property type="match status" value="1"/>
</dbReference>
<keyword evidence="1" id="KW-0472">Membrane</keyword>
<proteinExistence type="predicted"/>
<dbReference type="Proteomes" id="UP000569914">
    <property type="component" value="Unassembled WGS sequence"/>
</dbReference>
<feature type="transmembrane region" description="Helical" evidence="1">
    <location>
        <begin position="84"/>
        <end position="103"/>
    </location>
</feature>
<dbReference type="RefSeq" id="WP_179756680.1">
    <property type="nucleotide sequence ID" value="NZ_JACCBU010000001.1"/>
</dbReference>
<dbReference type="AlphaFoldDB" id="A0A7Y9ICI2"/>
<evidence type="ECO:0000313" key="2">
    <source>
        <dbReference type="EMBL" id="NYE74403.1"/>
    </source>
</evidence>
<sequence length="106" mass="10943">MNPLVVIIGALCLALGTYAFRLTGPLLAHRIDLSERVQELIDTSTIVLLLAVVATTATTEAQQFAGVARPAGVLVAGVLAWRRAPFVITVTAAAAVAAGLRLLGLP</sequence>
<comment type="caution">
    <text evidence="2">The sequence shown here is derived from an EMBL/GenBank/DDBJ whole genome shotgun (WGS) entry which is preliminary data.</text>
</comment>
<organism evidence="2 3">
    <name type="scientific">Microlunatus parietis</name>
    <dbReference type="NCBI Taxonomy" id="682979"/>
    <lineage>
        <taxon>Bacteria</taxon>
        <taxon>Bacillati</taxon>
        <taxon>Actinomycetota</taxon>
        <taxon>Actinomycetes</taxon>
        <taxon>Propionibacteriales</taxon>
        <taxon>Propionibacteriaceae</taxon>
        <taxon>Microlunatus</taxon>
    </lineage>
</organism>
<keyword evidence="3" id="KW-1185">Reference proteome</keyword>
<evidence type="ECO:0000313" key="3">
    <source>
        <dbReference type="Proteomes" id="UP000569914"/>
    </source>
</evidence>
<reference evidence="2 3" key="1">
    <citation type="submission" date="2020-07" db="EMBL/GenBank/DDBJ databases">
        <title>Sequencing the genomes of 1000 actinobacteria strains.</title>
        <authorList>
            <person name="Klenk H.-P."/>
        </authorList>
    </citation>
    <scope>NUCLEOTIDE SEQUENCE [LARGE SCALE GENOMIC DNA]</scope>
    <source>
        <strain evidence="2 3">DSM 22083</strain>
    </source>
</reference>
<keyword evidence="1" id="KW-0812">Transmembrane</keyword>
<gene>
    <name evidence="2" type="ORF">BKA15_005732</name>
</gene>
<dbReference type="EMBL" id="JACCBU010000001">
    <property type="protein sequence ID" value="NYE74403.1"/>
    <property type="molecule type" value="Genomic_DNA"/>
</dbReference>
<accession>A0A7Y9ICI2</accession>
<protein>
    <submittedName>
        <fullName evidence="2">Branched-subunit amino acid transport protein</fullName>
    </submittedName>
</protein>